<gene>
    <name evidence="1" type="ORF">ERS852423_00387</name>
</gene>
<organism evidence="1 2">
    <name type="scientific">Dorea longicatena</name>
    <dbReference type="NCBI Taxonomy" id="88431"/>
    <lineage>
        <taxon>Bacteria</taxon>
        <taxon>Bacillati</taxon>
        <taxon>Bacillota</taxon>
        <taxon>Clostridia</taxon>
        <taxon>Lachnospirales</taxon>
        <taxon>Lachnospiraceae</taxon>
        <taxon>Dorea</taxon>
    </lineage>
</organism>
<reference evidence="1 2" key="1">
    <citation type="submission" date="2015-09" db="EMBL/GenBank/DDBJ databases">
        <authorList>
            <consortium name="Pathogen Informatics"/>
        </authorList>
    </citation>
    <scope>NUCLEOTIDE SEQUENCE [LARGE SCALE GENOMIC DNA]</scope>
    <source>
        <strain evidence="1 2">2789STDY5608866</strain>
    </source>
</reference>
<evidence type="ECO:0000313" key="1">
    <source>
        <dbReference type="EMBL" id="CUN41568.1"/>
    </source>
</evidence>
<accession>A0A173WU24</accession>
<sequence>MGALGIPGVINNFNLYNNGTALVGLTGEISLPDFEGMTETLSGPGILGEIEEVIIGQFGSMELEIPFRILDEDAFKLMSPATSLNLTLRASEQFTVKSTGGIDYKGMRVVVRGRQKKLTGGTVKQGGAMDAAVTVEITYIMIELDGKQRIELDKINNVYKVNGVDLLAKIRKQC</sequence>
<dbReference type="EMBL" id="CYYY01000001">
    <property type="protein sequence ID" value="CUN41568.1"/>
    <property type="molecule type" value="Genomic_DNA"/>
</dbReference>
<dbReference type="RefSeq" id="WP_008396663.1">
    <property type="nucleotide sequence ID" value="NZ_CABIWY010000001.1"/>
</dbReference>
<dbReference type="Proteomes" id="UP000095439">
    <property type="component" value="Unassembled WGS sequence"/>
</dbReference>
<dbReference type="AlphaFoldDB" id="A0A173WU24"/>
<protein>
    <submittedName>
        <fullName evidence="1">Phage major tail tube protein</fullName>
    </submittedName>
</protein>
<dbReference type="InterPro" id="IPR006498">
    <property type="entry name" value="Tail_tube"/>
</dbReference>
<proteinExistence type="predicted"/>
<dbReference type="Pfam" id="PF04985">
    <property type="entry name" value="Phage_tube"/>
    <property type="match status" value="1"/>
</dbReference>
<name>A0A173WU24_9FIRM</name>
<evidence type="ECO:0000313" key="2">
    <source>
        <dbReference type="Proteomes" id="UP000095439"/>
    </source>
</evidence>